<evidence type="ECO:0000259" key="4">
    <source>
        <dbReference type="PROSITE" id="PS50102"/>
    </source>
</evidence>
<feature type="non-terminal residue" evidence="5">
    <location>
        <position position="1"/>
    </location>
</feature>
<name>A0ABN9UPJ1_9DINO</name>
<feature type="compositionally biased region" description="Pro residues" evidence="3">
    <location>
        <begin position="358"/>
        <end position="388"/>
    </location>
</feature>
<feature type="compositionally biased region" description="Basic residues" evidence="3">
    <location>
        <begin position="438"/>
        <end position="450"/>
    </location>
</feature>
<dbReference type="Proteomes" id="UP001189429">
    <property type="component" value="Unassembled WGS sequence"/>
</dbReference>
<feature type="region of interest" description="Disordered" evidence="3">
    <location>
        <begin position="280"/>
        <end position="469"/>
    </location>
</feature>
<feature type="compositionally biased region" description="Low complexity" evidence="3">
    <location>
        <begin position="324"/>
        <end position="334"/>
    </location>
</feature>
<sequence length="469" mass="51240">GLRFIFAPFGGLASVSLEEERLPGDGPDAPVTRLGYVKLRNEAAMEKAVANLHQTRVGDGDLVEECIVECRQWHPRGWSDGSFLSSFFVDQLPMSRRPTEPLPGPDDAELYVKNLPLQDMDRQQLVEYFEGFGEVEDLLLIRDHFTAEPTGEGYVRFKNHRDAQRCIEALTPGDGDEVDPMDLTGRWSESERALQKKANCYRFNVVAELVGADGSGLDRLKKEAKLKSFWVLAECLTQKDRLAPAPDGRQLHFAARCPDEASARAFRDLLEKTLEETHARISDRMEKRKRKAQELVAAPAEKKAPAQPRSSAEAPNGQPPWHAPPAAGGWPQAGSGWGGGWGGAWQGAPATAGSGGAAPPPGYPGYPGPGGAPPWAAPPAPAPAPPAGAAPAGPSVFEQRAQGAAQEKDGDKRQSRSRRRKHHRKDGAENKDVAEKERRHRSGSRKRRRRRGEEPAARRGSGARLRRAD</sequence>
<feature type="domain" description="RRM" evidence="4">
    <location>
        <begin position="108"/>
        <end position="190"/>
    </location>
</feature>
<dbReference type="InterPro" id="IPR035979">
    <property type="entry name" value="RBD_domain_sf"/>
</dbReference>
<gene>
    <name evidence="5" type="ORF">PCOR1329_LOCUS50403</name>
</gene>
<dbReference type="PROSITE" id="PS50102">
    <property type="entry name" value="RRM"/>
    <property type="match status" value="1"/>
</dbReference>
<protein>
    <recommendedName>
        <fullName evidence="4">RRM domain-containing protein</fullName>
    </recommendedName>
</protein>
<feature type="compositionally biased region" description="Gly residues" evidence="3">
    <location>
        <begin position="335"/>
        <end position="345"/>
    </location>
</feature>
<evidence type="ECO:0000256" key="1">
    <source>
        <dbReference type="ARBA" id="ARBA00022884"/>
    </source>
</evidence>
<evidence type="ECO:0000256" key="3">
    <source>
        <dbReference type="SAM" id="MobiDB-lite"/>
    </source>
</evidence>
<organism evidence="5 6">
    <name type="scientific">Prorocentrum cordatum</name>
    <dbReference type="NCBI Taxonomy" id="2364126"/>
    <lineage>
        <taxon>Eukaryota</taxon>
        <taxon>Sar</taxon>
        <taxon>Alveolata</taxon>
        <taxon>Dinophyceae</taxon>
        <taxon>Prorocentrales</taxon>
        <taxon>Prorocentraceae</taxon>
        <taxon>Prorocentrum</taxon>
    </lineage>
</organism>
<comment type="caution">
    <text evidence="5">The sequence shown here is derived from an EMBL/GenBank/DDBJ whole genome shotgun (WGS) entry which is preliminary data.</text>
</comment>
<dbReference type="Pfam" id="PF00076">
    <property type="entry name" value="RRM_1"/>
    <property type="match status" value="1"/>
</dbReference>
<dbReference type="InterPro" id="IPR012677">
    <property type="entry name" value="Nucleotide-bd_a/b_plait_sf"/>
</dbReference>
<accession>A0ABN9UPJ1</accession>
<dbReference type="PANTHER" id="PTHR48024">
    <property type="entry name" value="GEO13361P1-RELATED"/>
    <property type="match status" value="1"/>
</dbReference>
<dbReference type="EMBL" id="CAUYUJ010016100">
    <property type="protein sequence ID" value="CAK0861848.1"/>
    <property type="molecule type" value="Genomic_DNA"/>
</dbReference>
<dbReference type="InterPro" id="IPR000504">
    <property type="entry name" value="RRM_dom"/>
</dbReference>
<feature type="compositionally biased region" description="Basic and acidic residues" evidence="3">
    <location>
        <begin position="426"/>
        <end position="437"/>
    </location>
</feature>
<dbReference type="CDD" id="cd00590">
    <property type="entry name" value="RRM_SF"/>
    <property type="match status" value="2"/>
</dbReference>
<keyword evidence="6" id="KW-1185">Reference proteome</keyword>
<reference evidence="5" key="1">
    <citation type="submission" date="2023-10" db="EMBL/GenBank/DDBJ databases">
        <authorList>
            <person name="Chen Y."/>
            <person name="Shah S."/>
            <person name="Dougan E. K."/>
            <person name="Thang M."/>
            <person name="Chan C."/>
        </authorList>
    </citation>
    <scope>NUCLEOTIDE SEQUENCE [LARGE SCALE GENOMIC DNA]</scope>
</reference>
<evidence type="ECO:0000313" key="5">
    <source>
        <dbReference type="EMBL" id="CAK0861848.1"/>
    </source>
</evidence>
<keyword evidence="1 2" id="KW-0694">RNA-binding</keyword>
<dbReference type="SMART" id="SM00360">
    <property type="entry name" value="RRM"/>
    <property type="match status" value="1"/>
</dbReference>
<dbReference type="PANTHER" id="PTHR48024:SF56">
    <property type="entry name" value="HETEROGENEOUS NUCLEAR RIBONUCLEOPROTEIN A0"/>
    <property type="match status" value="1"/>
</dbReference>
<evidence type="ECO:0000313" key="6">
    <source>
        <dbReference type="Proteomes" id="UP001189429"/>
    </source>
</evidence>
<dbReference type="InterPro" id="IPR050886">
    <property type="entry name" value="RNA-binding_reg"/>
</dbReference>
<evidence type="ECO:0000256" key="2">
    <source>
        <dbReference type="PROSITE-ProRule" id="PRU00176"/>
    </source>
</evidence>
<dbReference type="SUPFAM" id="SSF54928">
    <property type="entry name" value="RNA-binding domain, RBD"/>
    <property type="match status" value="1"/>
</dbReference>
<dbReference type="Gene3D" id="3.30.70.330">
    <property type="match status" value="1"/>
</dbReference>
<feature type="compositionally biased region" description="Basic residues" evidence="3">
    <location>
        <begin position="415"/>
        <end position="425"/>
    </location>
</feature>
<proteinExistence type="predicted"/>